<dbReference type="GO" id="GO:0004190">
    <property type="term" value="F:aspartic-type endopeptidase activity"/>
    <property type="evidence" value="ECO:0007669"/>
    <property type="project" value="UniProtKB-KW"/>
</dbReference>
<feature type="chain" id="PRO_5043563554" evidence="8">
    <location>
        <begin position="18"/>
        <end position="383"/>
    </location>
</feature>
<proteinExistence type="inferred from homology"/>
<keyword evidence="8" id="KW-0732">Signal</keyword>
<protein>
    <submittedName>
        <fullName evidence="10">Gastricsin</fullName>
    </submittedName>
</protein>
<dbReference type="PROSITE" id="PS00141">
    <property type="entry name" value="ASP_PROTEASE"/>
    <property type="match status" value="1"/>
</dbReference>
<name>A0AAV7K8P8_9METZ</name>
<dbReference type="InterPro" id="IPR033121">
    <property type="entry name" value="PEPTIDASE_A1"/>
</dbReference>
<evidence type="ECO:0000256" key="5">
    <source>
        <dbReference type="PIRSR" id="PIRSR601461-1"/>
    </source>
</evidence>
<dbReference type="InterPro" id="IPR001969">
    <property type="entry name" value="Aspartic_peptidase_AS"/>
</dbReference>
<feature type="active site" evidence="5">
    <location>
        <position position="86"/>
    </location>
</feature>
<dbReference type="SUPFAM" id="SSF50630">
    <property type="entry name" value="Acid proteases"/>
    <property type="match status" value="1"/>
</dbReference>
<reference evidence="10 11" key="1">
    <citation type="journal article" date="2023" name="BMC Biol.">
        <title>The compact genome of the sponge Oopsacas minuta (Hexactinellida) is lacking key metazoan core genes.</title>
        <authorList>
            <person name="Santini S."/>
            <person name="Schenkelaars Q."/>
            <person name="Jourda C."/>
            <person name="Duchesne M."/>
            <person name="Belahbib H."/>
            <person name="Rocher C."/>
            <person name="Selva M."/>
            <person name="Riesgo A."/>
            <person name="Vervoort M."/>
            <person name="Leys S.P."/>
            <person name="Kodjabachian L."/>
            <person name="Le Bivic A."/>
            <person name="Borchiellini C."/>
            <person name="Claverie J.M."/>
            <person name="Renard E."/>
        </authorList>
    </citation>
    <scope>NUCLEOTIDE SEQUENCE [LARGE SCALE GENOMIC DNA]</scope>
    <source>
        <strain evidence="10">SPO-2</strain>
    </source>
</reference>
<evidence type="ECO:0000256" key="1">
    <source>
        <dbReference type="ARBA" id="ARBA00007447"/>
    </source>
</evidence>
<dbReference type="Pfam" id="PF00026">
    <property type="entry name" value="Asp"/>
    <property type="match status" value="1"/>
</dbReference>
<feature type="domain" description="Peptidase A1" evidence="9">
    <location>
        <begin position="68"/>
        <end position="367"/>
    </location>
</feature>
<feature type="signal peptide" evidence="8">
    <location>
        <begin position="1"/>
        <end position="17"/>
    </location>
</feature>
<dbReference type="InterPro" id="IPR001461">
    <property type="entry name" value="Aspartic_peptidase_A1"/>
</dbReference>
<dbReference type="InterPro" id="IPR021109">
    <property type="entry name" value="Peptidase_aspartic_dom_sf"/>
</dbReference>
<keyword evidence="2 7" id="KW-0645">Protease</keyword>
<evidence type="ECO:0000256" key="7">
    <source>
        <dbReference type="RuleBase" id="RU000454"/>
    </source>
</evidence>
<dbReference type="EMBL" id="JAKMXF010000111">
    <property type="protein sequence ID" value="KAI6657365.1"/>
    <property type="molecule type" value="Genomic_DNA"/>
</dbReference>
<evidence type="ECO:0000256" key="8">
    <source>
        <dbReference type="SAM" id="SignalP"/>
    </source>
</evidence>
<evidence type="ECO:0000256" key="2">
    <source>
        <dbReference type="ARBA" id="ARBA00022670"/>
    </source>
</evidence>
<evidence type="ECO:0000256" key="3">
    <source>
        <dbReference type="ARBA" id="ARBA00022750"/>
    </source>
</evidence>
<dbReference type="AlphaFoldDB" id="A0AAV7K8P8"/>
<evidence type="ECO:0000313" key="11">
    <source>
        <dbReference type="Proteomes" id="UP001165289"/>
    </source>
</evidence>
<evidence type="ECO:0000313" key="10">
    <source>
        <dbReference type="EMBL" id="KAI6657365.1"/>
    </source>
</evidence>
<feature type="disulfide bond" evidence="6">
    <location>
        <begin position="295"/>
        <end position="329"/>
    </location>
</feature>
<evidence type="ECO:0000256" key="4">
    <source>
        <dbReference type="ARBA" id="ARBA00022801"/>
    </source>
</evidence>
<sequence length="383" mass="41881">MNLSLYITLLLLTAVTTKLITLKRVKSFHEFSKQELITELRLEAARISVKYGNSGNEVPETDSHNLMYYGPIQVGTPAQTFQVIYDTGSSDLWVSGVECRQASCGPNKYEPKKSSTSENMSQPFQITYGKGGVNGYVVRDSVIMSEVIVSNQEVGVGIEVYENPPQASGIQGLAFTALSSYGKPTFINAVDQGLLNPVFGIWTGSIEGSDGAEVSFGELDSSRYTGDLSCSPIVEASYYKIEIIGSGVTKCHKDRCYAIIDSGTSLVYGPKQNIEAINELIGAVQTEDGYLIPNCDPNNLPDVPFKFAGTKELIIPPSIYIISKEGEYCTTGFIGQEGAGFDWLIGDLIHRAYYIGYFVGEKKVCFADSVLEKNSFYLSKILF</sequence>
<dbReference type="GO" id="GO:0006508">
    <property type="term" value="P:proteolysis"/>
    <property type="evidence" value="ECO:0007669"/>
    <property type="project" value="UniProtKB-KW"/>
</dbReference>
<evidence type="ECO:0000259" key="9">
    <source>
        <dbReference type="PROSITE" id="PS51767"/>
    </source>
</evidence>
<dbReference type="PRINTS" id="PR00792">
    <property type="entry name" value="PEPSIN"/>
</dbReference>
<accession>A0AAV7K8P8</accession>
<organism evidence="10 11">
    <name type="scientific">Oopsacas minuta</name>
    <dbReference type="NCBI Taxonomy" id="111878"/>
    <lineage>
        <taxon>Eukaryota</taxon>
        <taxon>Metazoa</taxon>
        <taxon>Porifera</taxon>
        <taxon>Hexactinellida</taxon>
        <taxon>Hexasterophora</taxon>
        <taxon>Lyssacinosida</taxon>
        <taxon>Leucopsacidae</taxon>
        <taxon>Oopsacas</taxon>
    </lineage>
</organism>
<comment type="caution">
    <text evidence="10">The sequence shown here is derived from an EMBL/GenBank/DDBJ whole genome shotgun (WGS) entry which is preliminary data.</text>
</comment>
<keyword evidence="6" id="KW-1015">Disulfide bond</keyword>
<dbReference type="PANTHER" id="PTHR47966:SF51">
    <property type="entry name" value="BETA-SITE APP-CLEAVING ENZYME, ISOFORM A-RELATED"/>
    <property type="match status" value="1"/>
</dbReference>
<keyword evidence="4 7" id="KW-0378">Hydrolase</keyword>
<dbReference type="Gene3D" id="2.40.70.10">
    <property type="entry name" value="Acid Proteases"/>
    <property type="match status" value="2"/>
</dbReference>
<dbReference type="FunFam" id="2.40.70.10:FF:000115">
    <property type="entry name" value="Lysosomal aspartic protease"/>
    <property type="match status" value="1"/>
</dbReference>
<dbReference type="Proteomes" id="UP001165289">
    <property type="component" value="Unassembled WGS sequence"/>
</dbReference>
<comment type="similarity">
    <text evidence="1 7">Belongs to the peptidase A1 family.</text>
</comment>
<gene>
    <name evidence="10" type="ORF">LOD99_113</name>
</gene>
<dbReference type="PANTHER" id="PTHR47966">
    <property type="entry name" value="BETA-SITE APP-CLEAVING ENZYME, ISOFORM A-RELATED"/>
    <property type="match status" value="1"/>
</dbReference>
<keyword evidence="3 7" id="KW-0064">Aspartyl protease</keyword>
<evidence type="ECO:0000256" key="6">
    <source>
        <dbReference type="PIRSR" id="PIRSR601461-2"/>
    </source>
</evidence>
<feature type="active site" evidence="5">
    <location>
        <position position="261"/>
    </location>
</feature>
<dbReference type="PROSITE" id="PS51767">
    <property type="entry name" value="PEPTIDASE_A1"/>
    <property type="match status" value="1"/>
</dbReference>
<keyword evidence="11" id="KW-1185">Reference proteome</keyword>